<sequence>MSMSQFNSYDTSKDGKTQQLTEGQRLDKLEKEVCCLRTDLDKIKWEQSIAEAAIGRAIIRGSVSLGGYSLVPEEQNGQDKDKNMKFENCPIDPALISKLPKSQSSSENSYSPNETTIKSRKNQKDDEYFTLG</sequence>
<organism evidence="2 3">
    <name type="scientific">Microctonus aethiopoides</name>
    <dbReference type="NCBI Taxonomy" id="144406"/>
    <lineage>
        <taxon>Eukaryota</taxon>
        <taxon>Metazoa</taxon>
        <taxon>Ecdysozoa</taxon>
        <taxon>Arthropoda</taxon>
        <taxon>Hexapoda</taxon>
        <taxon>Insecta</taxon>
        <taxon>Pterygota</taxon>
        <taxon>Neoptera</taxon>
        <taxon>Endopterygota</taxon>
        <taxon>Hymenoptera</taxon>
        <taxon>Apocrita</taxon>
        <taxon>Ichneumonoidea</taxon>
        <taxon>Braconidae</taxon>
        <taxon>Euphorinae</taxon>
        <taxon>Microctonus</taxon>
    </lineage>
</organism>
<feature type="compositionally biased region" description="Low complexity" evidence="1">
    <location>
        <begin position="102"/>
        <end position="111"/>
    </location>
</feature>
<evidence type="ECO:0000256" key="1">
    <source>
        <dbReference type="SAM" id="MobiDB-lite"/>
    </source>
</evidence>
<protein>
    <submittedName>
        <fullName evidence="2">Uncharacterized protein</fullName>
    </submittedName>
</protein>
<dbReference type="Proteomes" id="UP001168990">
    <property type="component" value="Unassembled WGS sequence"/>
</dbReference>
<reference evidence="2" key="2">
    <citation type="submission" date="2023-03" db="EMBL/GenBank/DDBJ databases">
        <authorList>
            <person name="Inwood S.N."/>
            <person name="Skelly J.G."/>
            <person name="Guhlin J."/>
            <person name="Harrop T.W.R."/>
            <person name="Goldson S.G."/>
            <person name="Dearden P.K."/>
        </authorList>
    </citation>
    <scope>NUCLEOTIDE SEQUENCE</scope>
    <source>
        <strain evidence="2">Irish</strain>
        <tissue evidence="2">Whole body</tissue>
    </source>
</reference>
<name>A0AA39FAX4_9HYME</name>
<keyword evidence="3" id="KW-1185">Reference proteome</keyword>
<feature type="region of interest" description="Disordered" evidence="1">
    <location>
        <begin position="96"/>
        <end position="132"/>
    </location>
</feature>
<evidence type="ECO:0000313" key="2">
    <source>
        <dbReference type="EMBL" id="KAK0166190.1"/>
    </source>
</evidence>
<comment type="caution">
    <text evidence="2">The sequence shown here is derived from an EMBL/GenBank/DDBJ whole genome shotgun (WGS) entry which is preliminary data.</text>
</comment>
<dbReference type="AlphaFoldDB" id="A0AA39FAX4"/>
<gene>
    <name evidence="2" type="ORF">PV328_004631</name>
</gene>
<evidence type="ECO:0000313" key="3">
    <source>
        <dbReference type="Proteomes" id="UP001168990"/>
    </source>
</evidence>
<dbReference type="EMBL" id="JAQQBS010001422">
    <property type="protein sequence ID" value="KAK0166190.1"/>
    <property type="molecule type" value="Genomic_DNA"/>
</dbReference>
<accession>A0AA39FAX4</accession>
<reference evidence="2" key="1">
    <citation type="journal article" date="2023" name="bioRxiv">
        <title>Scaffold-level genome assemblies of two parasitoid biocontrol wasps reveal the parthenogenesis mechanism and an associated novel virus.</title>
        <authorList>
            <person name="Inwood S."/>
            <person name="Skelly J."/>
            <person name="Guhlin J."/>
            <person name="Harrop T."/>
            <person name="Goldson S."/>
            <person name="Dearden P."/>
        </authorList>
    </citation>
    <scope>NUCLEOTIDE SEQUENCE</scope>
    <source>
        <strain evidence="2">Irish</strain>
        <tissue evidence="2">Whole body</tissue>
    </source>
</reference>
<feature type="region of interest" description="Disordered" evidence="1">
    <location>
        <begin position="1"/>
        <end position="23"/>
    </location>
</feature>
<feature type="compositionally biased region" description="Polar residues" evidence="1">
    <location>
        <begin position="1"/>
        <end position="10"/>
    </location>
</feature>
<proteinExistence type="predicted"/>
<feature type="compositionally biased region" description="Basic and acidic residues" evidence="1">
    <location>
        <begin position="122"/>
        <end position="132"/>
    </location>
</feature>